<name>A0A0V1L5Z3_9BILA</name>
<dbReference type="Proteomes" id="UP000054721">
    <property type="component" value="Unassembled WGS sequence"/>
</dbReference>
<comment type="caution">
    <text evidence="2">The sequence shown here is derived from an EMBL/GenBank/DDBJ whole genome shotgun (WGS) entry which is preliminary data.</text>
</comment>
<dbReference type="OrthoDB" id="5923205at2759"/>
<dbReference type="AlphaFoldDB" id="A0A0V1L5Z3"/>
<protein>
    <submittedName>
        <fullName evidence="2">Uncharacterized protein</fullName>
    </submittedName>
</protein>
<proteinExistence type="predicted"/>
<reference evidence="2 3" key="1">
    <citation type="submission" date="2015-05" db="EMBL/GenBank/DDBJ databases">
        <title>Evolution of Trichinella species and genotypes.</title>
        <authorList>
            <person name="Korhonen P.K."/>
            <person name="Edoardo P."/>
            <person name="Giuseppe L.R."/>
            <person name="Gasser R.B."/>
        </authorList>
    </citation>
    <scope>NUCLEOTIDE SEQUENCE [LARGE SCALE GENOMIC DNA]</scope>
    <source>
        <strain evidence="2">ISS10</strain>
    </source>
</reference>
<organism evidence="2 3">
    <name type="scientific">Trichinella nativa</name>
    <dbReference type="NCBI Taxonomy" id="6335"/>
    <lineage>
        <taxon>Eukaryota</taxon>
        <taxon>Metazoa</taxon>
        <taxon>Ecdysozoa</taxon>
        <taxon>Nematoda</taxon>
        <taxon>Enoplea</taxon>
        <taxon>Dorylaimia</taxon>
        <taxon>Trichinellida</taxon>
        <taxon>Trichinellidae</taxon>
        <taxon>Trichinella</taxon>
    </lineage>
</organism>
<evidence type="ECO:0000256" key="1">
    <source>
        <dbReference type="SAM" id="MobiDB-lite"/>
    </source>
</evidence>
<keyword evidence="3" id="KW-1185">Reference proteome</keyword>
<evidence type="ECO:0000313" key="3">
    <source>
        <dbReference type="Proteomes" id="UP000054721"/>
    </source>
</evidence>
<feature type="compositionally biased region" description="Basic and acidic residues" evidence="1">
    <location>
        <begin position="1"/>
        <end position="17"/>
    </location>
</feature>
<feature type="region of interest" description="Disordered" evidence="1">
    <location>
        <begin position="1"/>
        <end position="37"/>
    </location>
</feature>
<sequence length="225" mass="26581">MKHEVINELKRKERSSEKAIQCSEKQRKIGDKPVNNKSAKQDYQNLADISLLILSIETKVVINFYDDSMTPRCKVLYNIMRQEWPNEEKDCIIRPEAMYDISNIIELSERPTPYPTQMLRYSQLAGFYLIYAYLICDLAHPIMKDAYLQTDYIELIADRRIIVMMGDQALRRLTYIAVKVAQKKDPLLAHLRHIELHDTDDLIRIKKDFFMYFINKLTTLHFISS</sequence>
<evidence type="ECO:0000313" key="2">
    <source>
        <dbReference type="EMBL" id="KRZ54969.1"/>
    </source>
</evidence>
<dbReference type="EMBL" id="JYDW01000126">
    <property type="protein sequence ID" value="KRZ54969.1"/>
    <property type="molecule type" value="Genomic_DNA"/>
</dbReference>
<gene>
    <name evidence="2" type="ORF">T02_11663</name>
</gene>
<accession>A0A0V1L5Z3</accession>